<gene>
    <name evidence="1" type="ORF">NDU88_005508</name>
</gene>
<evidence type="ECO:0000313" key="1">
    <source>
        <dbReference type="EMBL" id="KAJ1139131.1"/>
    </source>
</evidence>
<keyword evidence="2" id="KW-1185">Reference proteome</keyword>
<organism evidence="1 2">
    <name type="scientific">Pleurodeles waltl</name>
    <name type="common">Iberian ribbed newt</name>
    <dbReference type="NCBI Taxonomy" id="8319"/>
    <lineage>
        <taxon>Eukaryota</taxon>
        <taxon>Metazoa</taxon>
        <taxon>Chordata</taxon>
        <taxon>Craniata</taxon>
        <taxon>Vertebrata</taxon>
        <taxon>Euteleostomi</taxon>
        <taxon>Amphibia</taxon>
        <taxon>Batrachia</taxon>
        <taxon>Caudata</taxon>
        <taxon>Salamandroidea</taxon>
        <taxon>Salamandridae</taxon>
        <taxon>Pleurodelinae</taxon>
        <taxon>Pleurodeles</taxon>
    </lineage>
</organism>
<accession>A0AAV7QEY3</accession>
<reference evidence="1" key="1">
    <citation type="journal article" date="2022" name="bioRxiv">
        <title>Sequencing and chromosome-scale assembly of the giantPleurodeles waltlgenome.</title>
        <authorList>
            <person name="Brown T."/>
            <person name="Elewa A."/>
            <person name="Iarovenko S."/>
            <person name="Subramanian E."/>
            <person name="Araus A.J."/>
            <person name="Petzold A."/>
            <person name="Susuki M."/>
            <person name="Suzuki K.-i.T."/>
            <person name="Hayashi T."/>
            <person name="Toyoda A."/>
            <person name="Oliveira C."/>
            <person name="Osipova E."/>
            <person name="Leigh N.D."/>
            <person name="Simon A."/>
            <person name="Yun M.H."/>
        </authorList>
    </citation>
    <scope>NUCLEOTIDE SEQUENCE</scope>
    <source>
        <strain evidence="1">20211129_DDA</strain>
        <tissue evidence="1">Liver</tissue>
    </source>
</reference>
<dbReference type="Proteomes" id="UP001066276">
    <property type="component" value="Chromosome 6"/>
</dbReference>
<dbReference type="AlphaFoldDB" id="A0AAV7QEY3"/>
<sequence length="210" mass="22459">MWPTGSAVRNFQGPLGSPLGPLAVLWPFASSLPYLSSALVAGSGLAPAVFHVLPLGFSRATSRPSSLPGFLPPVPLTTRLSRCSEAGAGSGRVLFAPVTSCCADVTRLLSSVPQLSAIVRHSVSYRQRKRLGMNSAQGQRRQTSALSALGISPDPDPELLPKIMTSWQITIQEKKTVHESCPRRQLPYALPKYMKSANVQKLGARLPGFT</sequence>
<evidence type="ECO:0000313" key="2">
    <source>
        <dbReference type="Proteomes" id="UP001066276"/>
    </source>
</evidence>
<comment type="caution">
    <text evidence="1">The sequence shown here is derived from an EMBL/GenBank/DDBJ whole genome shotgun (WGS) entry which is preliminary data.</text>
</comment>
<dbReference type="EMBL" id="JANPWB010000010">
    <property type="protein sequence ID" value="KAJ1139131.1"/>
    <property type="molecule type" value="Genomic_DNA"/>
</dbReference>
<proteinExistence type="predicted"/>
<name>A0AAV7QEY3_PLEWA</name>
<protein>
    <submittedName>
        <fullName evidence="1">Uncharacterized protein</fullName>
    </submittedName>
</protein>